<dbReference type="PANTHER" id="PTHR38887:SF1">
    <property type="entry name" value="RAS MODIFICATION PROTEIN ERF4"/>
    <property type="match status" value="1"/>
</dbReference>
<feature type="region of interest" description="Disordered" evidence="1">
    <location>
        <begin position="101"/>
        <end position="132"/>
    </location>
</feature>
<gene>
    <name evidence="2" type="ORF">LSUE1_G002573</name>
</gene>
<dbReference type="EMBL" id="QGMK01000161">
    <property type="protein sequence ID" value="TVY83711.1"/>
    <property type="molecule type" value="Genomic_DNA"/>
</dbReference>
<evidence type="ECO:0000313" key="3">
    <source>
        <dbReference type="Proteomes" id="UP000469558"/>
    </source>
</evidence>
<evidence type="ECO:0000313" key="2">
    <source>
        <dbReference type="EMBL" id="TVY83711.1"/>
    </source>
</evidence>
<organism evidence="2 3">
    <name type="scientific">Lachnellula suecica</name>
    <dbReference type="NCBI Taxonomy" id="602035"/>
    <lineage>
        <taxon>Eukaryota</taxon>
        <taxon>Fungi</taxon>
        <taxon>Dikarya</taxon>
        <taxon>Ascomycota</taxon>
        <taxon>Pezizomycotina</taxon>
        <taxon>Leotiomycetes</taxon>
        <taxon>Helotiales</taxon>
        <taxon>Lachnaceae</taxon>
        <taxon>Lachnellula</taxon>
    </lineage>
</organism>
<dbReference type="InterPro" id="IPR053221">
    <property type="entry name" value="Burnettramic_acid_biosynth"/>
</dbReference>
<protein>
    <submittedName>
        <fullName evidence="2">Uncharacterized protein</fullName>
    </submittedName>
</protein>
<proteinExistence type="predicted"/>
<accession>A0A8T9CDV4</accession>
<evidence type="ECO:0000256" key="1">
    <source>
        <dbReference type="SAM" id="MobiDB-lite"/>
    </source>
</evidence>
<feature type="region of interest" description="Disordered" evidence="1">
    <location>
        <begin position="21"/>
        <end position="45"/>
    </location>
</feature>
<dbReference type="OrthoDB" id="3433125at2759"/>
<dbReference type="AlphaFoldDB" id="A0A8T9CDV4"/>
<dbReference type="Proteomes" id="UP000469558">
    <property type="component" value="Unassembled WGS sequence"/>
</dbReference>
<dbReference type="PANTHER" id="PTHR38887">
    <property type="entry name" value="CHROMOSOME 21, WHOLE GENOME SHOTGUN SEQUENCE"/>
    <property type="match status" value="1"/>
</dbReference>
<comment type="caution">
    <text evidence="2">The sequence shown here is derived from an EMBL/GenBank/DDBJ whole genome shotgun (WGS) entry which is preliminary data.</text>
</comment>
<feature type="compositionally biased region" description="Polar residues" evidence="1">
    <location>
        <begin position="24"/>
        <end position="39"/>
    </location>
</feature>
<name>A0A8T9CDV4_9HELO</name>
<sequence>MSVLVKLIGAGIGLASEAYKANKSPANSESNHNATSQPQDIPYKTPPQYAEVTNDQARELISNGQAVPVDFKEAEKVRQHGLNSAFEEDDEEIWALDEAASPDDADLENESSATDDVLRNFPSTNPTAPKRLPCPVIIPQRRPKDKQRGFVRAYAPVLADCGIDQQAFLSFLKAFHQGSQADPWLNVVNAAAKIAGVVPSVTAMAVSMAVQVLVGATMEIQRRTKSNTFLDKMNEELFKPRGLYCLIMTFKPESSQIYGPVNLLQSINTASSSGWSKKLRVFSGKTHGEMQMPESAPLIFPALDSIVYDNTEEGFKKQIKMKKSGKFVADYFDRRAQAEYATENPGSSLKVNSKFNSRYADPNSAANSGSLISLVTGGAIDTRKASNFFELRRNMSSRNQESDGGKRQGLEGFLGGIGRGRGRGGLPGNGALPLGLGRGRPKCGHPLKKILRKDVLYMMIVNLPTDEEMQAGVQAVANQDGL</sequence>
<keyword evidence="3" id="KW-1185">Reference proteome</keyword>
<reference evidence="2 3" key="1">
    <citation type="submission" date="2018-05" db="EMBL/GenBank/DDBJ databases">
        <title>Genome sequencing and assembly of the regulated plant pathogen Lachnellula willkommii and related sister species for the development of diagnostic species identification markers.</title>
        <authorList>
            <person name="Giroux E."/>
            <person name="Bilodeau G."/>
        </authorList>
    </citation>
    <scope>NUCLEOTIDE SEQUENCE [LARGE SCALE GENOMIC DNA]</scope>
    <source>
        <strain evidence="2 3">CBS 268.59</strain>
    </source>
</reference>